<reference evidence="1 2" key="1">
    <citation type="journal article" date="2019" name="Environ. Microbiol.">
        <title>Species interactions and distinct microbial communities in high Arctic permafrost affected cryosols are associated with the CH4 and CO2 gas fluxes.</title>
        <authorList>
            <person name="Altshuler I."/>
            <person name="Hamel J."/>
            <person name="Turney S."/>
            <person name="Magnuson E."/>
            <person name="Levesque R."/>
            <person name="Greer C."/>
            <person name="Whyte L.G."/>
        </authorList>
    </citation>
    <scope>NUCLEOTIDE SEQUENCE [LARGE SCALE GENOMIC DNA]</scope>
    <source>
        <strain evidence="1 2">E3</strain>
    </source>
</reference>
<gene>
    <name evidence="1" type="ORF">EAH78_28040</name>
</gene>
<proteinExistence type="predicted"/>
<dbReference type="AlphaFoldDB" id="A0A502HGK1"/>
<protein>
    <submittedName>
        <fullName evidence="1">Uncharacterized protein</fullName>
    </submittedName>
</protein>
<evidence type="ECO:0000313" key="2">
    <source>
        <dbReference type="Proteomes" id="UP000317933"/>
    </source>
</evidence>
<evidence type="ECO:0000313" key="1">
    <source>
        <dbReference type="EMBL" id="TPG72783.1"/>
    </source>
</evidence>
<dbReference type="InterPro" id="IPR036375">
    <property type="entry name" value="Hemopexin-like_dom_sf"/>
</dbReference>
<comment type="caution">
    <text evidence="1">The sequence shown here is derived from an EMBL/GenBank/DDBJ whole genome shotgun (WGS) entry which is preliminary data.</text>
</comment>
<name>A0A502HGK1_9PSED</name>
<sequence length="232" mass="26763">MPQLKNFVTVDWRSGKDGIHFFFKDINKYSRYSNNDENIPEGYPSAISQGNWGDFHSHAKNLRFGFTTTDLPGETEGSDTDISWLFFYKDNTPTVCKYNQDSDSASYIKPVKNTVWAALLPYFDRIVAGTWWDVIGKSFVFKFILSDGNHITFDYKKKHLHEAAISSTAWNGLTPYLKRIITGVQEDRTFADNYFYIFLTNNQYLVYNLQLNTVQSGPHAVNDTSWRGLQRG</sequence>
<accession>A0A502HGK1</accession>
<dbReference type="Gene3D" id="2.110.10.10">
    <property type="entry name" value="Hemopexin-like domain"/>
    <property type="match status" value="1"/>
</dbReference>
<dbReference type="Proteomes" id="UP000317933">
    <property type="component" value="Unassembled WGS sequence"/>
</dbReference>
<organism evidence="1 2">
    <name type="scientific">Pseudomonas arsenicoxydans</name>
    <dbReference type="NCBI Taxonomy" id="702115"/>
    <lineage>
        <taxon>Bacteria</taxon>
        <taxon>Pseudomonadati</taxon>
        <taxon>Pseudomonadota</taxon>
        <taxon>Gammaproteobacteria</taxon>
        <taxon>Pseudomonadales</taxon>
        <taxon>Pseudomonadaceae</taxon>
        <taxon>Pseudomonas</taxon>
    </lineage>
</organism>
<dbReference type="RefSeq" id="WP_140671005.1">
    <property type="nucleotide sequence ID" value="NZ_RCZE01000016.1"/>
</dbReference>
<dbReference type="EMBL" id="RCZE01000016">
    <property type="protein sequence ID" value="TPG72783.1"/>
    <property type="molecule type" value="Genomic_DNA"/>
</dbReference>